<reference evidence="2 3" key="1">
    <citation type="journal article" date="2022" name="bioRxiv">
        <title>Genomics of Preaxostyla Flagellates Illuminates Evolutionary Transitions and the Path Towards Mitochondrial Loss.</title>
        <authorList>
            <person name="Novak L.V.F."/>
            <person name="Treitli S.C."/>
            <person name="Pyrih J."/>
            <person name="Halakuc P."/>
            <person name="Pipaliya S.V."/>
            <person name="Vacek V."/>
            <person name="Brzon O."/>
            <person name="Soukal P."/>
            <person name="Eme L."/>
            <person name="Dacks J.B."/>
            <person name="Karnkowska A."/>
            <person name="Elias M."/>
            <person name="Hampl V."/>
        </authorList>
    </citation>
    <scope>NUCLEOTIDE SEQUENCE [LARGE SCALE GENOMIC DNA]</scope>
    <source>
        <strain evidence="2">NAU3</strain>
        <tissue evidence="2">Gut</tissue>
    </source>
</reference>
<comment type="caution">
    <text evidence="2">The sequence shown here is derived from an EMBL/GenBank/DDBJ whole genome shotgun (WGS) entry which is preliminary data.</text>
</comment>
<protein>
    <submittedName>
        <fullName evidence="2">Uncharacterized protein</fullName>
    </submittedName>
</protein>
<evidence type="ECO:0000313" key="3">
    <source>
        <dbReference type="Proteomes" id="UP001281761"/>
    </source>
</evidence>
<proteinExistence type="predicted"/>
<evidence type="ECO:0000256" key="1">
    <source>
        <dbReference type="SAM" id="MobiDB-lite"/>
    </source>
</evidence>
<organism evidence="2 3">
    <name type="scientific">Blattamonas nauphoetae</name>
    <dbReference type="NCBI Taxonomy" id="2049346"/>
    <lineage>
        <taxon>Eukaryota</taxon>
        <taxon>Metamonada</taxon>
        <taxon>Preaxostyla</taxon>
        <taxon>Oxymonadida</taxon>
        <taxon>Blattamonas</taxon>
    </lineage>
</organism>
<feature type="region of interest" description="Disordered" evidence="1">
    <location>
        <begin position="61"/>
        <end position="92"/>
    </location>
</feature>
<dbReference type="EMBL" id="JARBJD010000072">
    <property type="protein sequence ID" value="KAK2954940.1"/>
    <property type="molecule type" value="Genomic_DNA"/>
</dbReference>
<sequence>MTKDSGADVELTRTLSTTLDTLFLSVNTFLPLLPLLVSERQCVDGWMSPFALSRRAEMRKEEMKRNRNRIRSDVSPKEATTPTRLEGRTRMLLTDLSGRSTSECASMQTDRQNTDTADLAACHVVSAVAASVAGHT</sequence>
<feature type="compositionally biased region" description="Basic and acidic residues" evidence="1">
    <location>
        <begin position="61"/>
        <end position="76"/>
    </location>
</feature>
<gene>
    <name evidence="2" type="ORF">BLNAU_10080</name>
</gene>
<dbReference type="Proteomes" id="UP001281761">
    <property type="component" value="Unassembled WGS sequence"/>
</dbReference>
<accession>A0ABQ9XTY4</accession>
<name>A0ABQ9XTY4_9EUKA</name>
<keyword evidence="3" id="KW-1185">Reference proteome</keyword>
<evidence type="ECO:0000313" key="2">
    <source>
        <dbReference type="EMBL" id="KAK2954940.1"/>
    </source>
</evidence>